<organism evidence="1">
    <name type="scientific">Siphoviridae sp. ctK9J6</name>
    <dbReference type="NCBI Taxonomy" id="2825437"/>
    <lineage>
        <taxon>Viruses</taxon>
        <taxon>Duplodnaviria</taxon>
        <taxon>Heunggongvirae</taxon>
        <taxon>Uroviricota</taxon>
        <taxon>Caudoviricetes</taxon>
    </lineage>
</organism>
<protein>
    <submittedName>
        <fullName evidence="1">Uncharacterized protein</fullName>
    </submittedName>
</protein>
<proteinExistence type="predicted"/>
<evidence type="ECO:0000313" key="1">
    <source>
        <dbReference type="EMBL" id="DAE15250.1"/>
    </source>
</evidence>
<dbReference type="EMBL" id="BK015600">
    <property type="protein sequence ID" value="DAE15250.1"/>
    <property type="molecule type" value="Genomic_DNA"/>
</dbReference>
<reference evidence="1" key="1">
    <citation type="journal article" date="2021" name="Proc. Natl. Acad. Sci. U.S.A.">
        <title>A Catalog of Tens of Thousands of Viruses from Human Metagenomes Reveals Hidden Associations with Chronic Diseases.</title>
        <authorList>
            <person name="Tisza M.J."/>
            <person name="Buck C.B."/>
        </authorList>
    </citation>
    <scope>NUCLEOTIDE SEQUENCE</scope>
    <source>
        <strain evidence="1">CtK9J6</strain>
    </source>
</reference>
<accession>A0A8S5Q8J4</accession>
<sequence>MKIKKAFDICKKNKSIYISMTSEGEQWLSDGNAVYPIFELPLLNENYICKLYDINDAQRDKITFIIAKGKPEIDVNDSTADESLAEMWDIEIAYNGKILLPISTSEGLMFIDRTYLSPFADMPQQEMSLTLRYNSKSVPYFAIKFGMIAYGFIAACEIVDENLVNSLKALYIESEMILKNEKG</sequence>
<name>A0A8S5Q8J4_9CAUD</name>